<dbReference type="EMBL" id="CAJJDP010000026">
    <property type="protein sequence ID" value="CAD8152608.1"/>
    <property type="molecule type" value="Genomic_DNA"/>
</dbReference>
<evidence type="ECO:0000313" key="2">
    <source>
        <dbReference type="Proteomes" id="UP000683925"/>
    </source>
</evidence>
<comment type="caution">
    <text evidence="1">The sequence shown here is derived from an EMBL/GenBank/DDBJ whole genome shotgun (WGS) entry which is preliminary data.</text>
</comment>
<dbReference type="OMA" id="QSKVLHC"/>
<proteinExistence type="predicted"/>
<dbReference type="AlphaFoldDB" id="A0A8S1TLI4"/>
<dbReference type="Proteomes" id="UP000683925">
    <property type="component" value="Unassembled WGS sequence"/>
</dbReference>
<evidence type="ECO:0008006" key="3">
    <source>
        <dbReference type="Google" id="ProtNLM"/>
    </source>
</evidence>
<organism evidence="1 2">
    <name type="scientific">Paramecium octaurelia</name>
    <dbReference type="NCBI Taxonomy" id="43137"/>
    <lineage>
        <taxon>Eukaryota</taxon>
        <taxon>Sar</taxon>
        <taxon>Alveolata</taxon>
        <taxon>Ciliophora</taxon>
        <taxon>Intramacronucleata</taxon>
        <taxon>Oligohymenophorea</taxon>
        <taxon>Peniculida</taxon>
        <taxon>Parameciidae</taxon>
        <taxon>Paramecium</taxon>
    </lineage>
</organism>
<name>A0A8S1TLI4_PAROT</name>
<sequence>MSEKIIVFKKDQGFFEESFNLHERVYDSLKKKFKGDNDILILCQNQVCYFDETFSELKYRVSRHNDLIICVQSLSEIVQYYQYFEKQQMEQIMQIPEQQTQNIQQSVIQSKINSQILEQKLQIKTNEKLLGIVTGIKKSYFVSQKNLCESVIQYGSDNNSQIESIVDTCFLCNTQAQTTIQLECFHKYHEECLESLFYSQLQNQSKVLHCACSKYQKASALKLINDEGSQTLLKHKLLQNQLNGFIQNNKLEKCQNPTCYFYYLRDNKVQLETSFCPLCLN</sequence>
<keyword evidence="2" id="KW-1185">Reference proteome</keyword>
<evidence type="ECO:0000313" key="1">
    <source>
        <dbReference type="EMBL" id="CAD8152608.1"/>
    </source>
</evidence>
<reference evidence="1" key="1">
    <citation type="submission" date="2021-01" db="EMBL/GenBank/DDBJ databases">
        <authorList>
            <consortium name="Genoscope - CEA"/>
            <person name="William W."/>
        </authorList>
    </citation>
    <scope>NUCLEOTIDE SEQUENCE</scope>
</reference>
<protein>
    <recommendedName>
        <fullName evidence="3">RING-type domain-containing protein</fullName>
    </recommendedName>
</protein>
<dbReference type="OrthoDB" id="310083at2759"/>
<accession>A0A8S1TLI4</accession>
<gene>
    <name evidence="1" type="ORF">POCTA_138.1.T0260352</name>
</gene>